<evidence type="ECO:0000313" key="2">
    <source>
        <dbReference type="EMBL" id="MDR6592881.1"/>
    </source>
</evidence>
<evidence type="ECO:0008006" key="4">
    <source>
        <dbReference type="Google" id="ProtNLM"/>
    </source>
</evidence>
<organism evidence="2 3">
    <name type="scientific">Saccharothrix longispora</name>
    <dbReference type="NCBI Taxonomy" id="33920"/>
    <lineage>
        <taxon>Bacteria</taxon>
        <taxon>Bacillati</taxon>
        <taxon>Actinomycetota</taxon>
        <taxon>Actinomycetes</taxon>
        <taxon>Pseudonocardiales</taxon>
        <taxon>Pseudonocardiaceae</taxon>
        <taxon>Saccharothrix</taxon>
    </lineage>
</organism>
<feature type="transmembrane region" description="Helical" evidence="1">
    <location>
        <begin position="137"/>
        <end position="156"/>
    </location>
</feature>
<sequence>MTTRVRSGAVGAVSWPGMTVAPLAVGLGIGVLTNLAQGWLPGGWNQVANSGAVWSLAAFVVGALLVARSSVTAAVVGGLAVECGLVIGYYGFAEVGRDGMGDPFWPLVWLVLAFVAGPLFGWAGASWRRGRRVPARVVGLAALAGVFGMEAVHYAWNLGYAANAWAFGAVAVLVPLLGRTHRERAWALAAACALALTAFAVVLPVLDGLSA</sequence>
<feature type="transmembrane region" description="Helical" evidence="1">
    <location>
        <begin position="162"/>
        <end position="178"/>
    </location>
</feature>
<feature type="transmembrane region" description="Helical" evidence="1">
    <location>
        <begin position="73"/>
        <end position="92"/>
    </location>
</feature>
<reference evidence="2 3" key="1">
    <citation type="submission" date="2023-07" db="EMBL/GenBank/DDBJ databases">
        <title>Sequencing the genomes of 1000 actinobacteria strains.</title>
        <authorList>
            <person name="Klenk H.-P."/>
        </authorList>
    </citation>
    <scope>NUCLEOTIDE SEQUENCE [LARGE SCALE GENOMIC DNA]</scope>
    <source>
        <strain evidence="2 3">DSM 43749</strain>
    </source>
</reference>
<protein>
    <recommendedName>
        <fullName evidence="4">AmiS/UreI family transporter</fullName>
    </recommendedName>
</protein>
<gene>
    <name evidence="2" type="ORF">J2S66_001265</name>
</gene>
<dbReference type="Pfam" id="PF20128">
    <property type="entry name" value="DUF6518"/>
    <property type="match status" value="1"/>
</dbReference>
<feature type="transmembrane region" description="Helical" evidence="1">
    <location>
        <begin position="12"/>
        <end position="35"/>
    </location>
</feature>
<dbReference type="Proteomes" id="UP001268819">
    <property type="component" value="Unassembled WGS sequence"/>
</dbReference>
<dbReference type="EMBL" id="JAVDSG010000001">
    <property type="protein sequence ID" value="MDR6592881.1"/>
    <property type="molecule type" value="Genomic_DNA"/>
</dbReference>
<accession>A0ABU1PQZ0</accession>
<keyword evidence="1" id="KW-0472">Membrane</keyword>
<proteinExistence type="predicted"/>
<feature type="transmembrane region" description="Helical" evidence="1">
    <location>
        <begin position="104"/>
        <end position="125"/>
    </location>
</feature>
<dbReference type="RefSeq" id="WP_310304867.1">
    <property type="nucleotide sequence ID" value="NZ_BAAAXB010000001.1"/>
</dbReference>
<feature type="transmembrane region" description="Helical" evidence="1">
    <location>
        <begin position="185"/>
        <end position="206"/>
    </location>
</feature>
<evidence type="ECO:0000256" key="1">
    <source>
        <dbReference type="SAM" id="Phobius"/>
    </source>
</evidence>
<feature type="transmembrane region" description="Helical" evidence="1">
    <location>
        <begin position="47"/>
        <end position="66"/>
    </location>
</feature>
<evidence type="ECO:0000313" key="3">
    <source>
        <dbReference type="Proteomes" id="UP001268819"/>
    </source>
</evidence>
<keyword evidence="3" id="KW-1185">Reference proteome</keyword>
<comment type="caution">
    <text evidence="2">The sequence shown here is derived from an EMBL/GenBank/DDBJ whole genome shotgun (WGS) entry which is preliminary data.</text>
</comment>
<keyword evidence="1" id="KW-1133">Transmembrane helix</keyword>
<dbReference type="InterPro" id="IPR045393">
    <property type="entry name" value="DUF6518"/>
</dbReference>
<keyword evidence="1" id="KW-0812">Transmembrane</keyword>
<name>A0ABU1PQZ0_9PSEU</name>